<protein>
    <recommendedName>
        <fullName evidence="6">Dihydrolipoamide acetyltransferase component of pyruvate dehydrogenase complex</fullName>
        <ecNumber evidence="6">2.3.1.-</ecNumber>
    </recommendedName>
</protein>
<dbReference type="CDD" id="cd06849">
    <property type="entry name" value="lipoyl_domain"/>
    <property type="match status" value="1"/>
</dbReference>
<dbReference type="eggNOG" id="COG0508">
    <property type="taxonomic scope" value="Bacteria"/>
</dbReference>
<dbReference type="PANTHER" id="PTHR43178:SF5">
    <property type="entry name" value="LIPOAMIDE ACYLTRANSFERASE COMPONENT OF BRANCHED-CHAIN ALPHA-KETO ACID DEHYDROGENASE COMPLEX, MITOCHONDRIAL"/>
    <property type="match status" value="1"/>
</dbReference>
<dbReference type="PROSITE" id="PS00189">
    <property type="entry name" value="LIPOYL"/>
    <property type="match status" value="1"/>
</dbReference>
<dbReference type="InterPro" id="IPR001078">
    <property type="entry name" value="2-oxoacid_DH_actylTfrase"/>
</dbReference>
<dbReference type="OrthoDB" id="9805770at2"/>
<evidence type="ECO:0000313" key="10">
    <source>
        <dbReference type="EMBL" id="ENY68729.1"/>
    </source>
</evidence>
<dbReference type="AlphaFoldDB" id="N9TRE6"/>
<feature type="domain" description="Lipoyl-binding" evidence="8">
    <location>
        <begin position="1"/>
        <end position="76"/>
    </location>
</feature>
<dbReference type="FunFam" id="3.30.559.10:FF:000007">
    <property type="entry name" value="Dihydrolipoamide acetyltransferase component of pyruvate dehydrogenase complex"/>
    <property type="match status" value="1"/>
</dbReference>
<dbReference type="InterPro" id="IPR011053">
    <property type="entry name" value="Single_hybrid_motif"/>
</dbReference>
<evidence type="ECO:0000256" key="4">
    <source>
        <dbReference type="ARBA" id="ARBA00022823"/>
    </source>
</evidence>
<dbReference type="RefSeq" id="WP_004425013.1">
    <property type="nucleotide sequence ID" value="NZ_AORI01000011.1"/>
</dbReference>
<dbReference type="InterPro" id="IPR004167">
    <property type="entry name" value="PSBD"/>
</dbReference>
<evidence type="ECO:0000259" key="8">
    <source>
        <dbReference type="PROSITE" id="PS50968"/>
    </source>
</evidence>
<dbReference type="Gene3D" id="4.10.320.10">
    <property type="entry name" value="E3-binding domain"/>
    <property type="match status" value="1"/>
</dbReference>
<name>N9TRE6_9BACT</name>
<reference evidence="10 11" key="1">
    <citation type="journal article" date="2013" name="Genome Announc.">
        <title>Draft Genome Sequences of Mycoplasma auris and Mycoplasma yeatsii, Two Species of the Ear Canal of Caprinae.</title>
        <authorList>
            <person name="Dordet-Frisoni E."/>
            <person name="Baranowski E."/>
            <person name="Barre A."/>
            <person name="Blanchard A."/>
            <person name="Breton M."/>
            <person name="Couture C."/>
            <person name="Dupuy V."/>
            <person name="Gaurivaud P."/>
            <person name="Jacob D."/>
            <person name="Lemaitre C."/>
            <person name="Manso-Silvan L."/>
            <person name="Nikolski M."/>
            <person name="Nouvel L.X."/>
            <person name="Poumarat F."/>
            <person name="Sirand-Pugnet P."/>
            <person name="Thebault P."/>
            <person name="Theil S."/>
            <person name="Thiaucourt F."/>
            <person name="Citti C."/>
            <person name="Tardy F."/>
        </authorList>
    </citation>
    <scope>NUCLEOTIDE SEQUENCE [LARGE SCALE GENOMIC DNA]</scope>
    <source>
        <strain evidence="10 11">15026</strain>
    </source>
</reference>
<dbReference type="Gene3D" id="2.40.50.100">
    <property type="match status" value="1"/>
</dbReference>
<dbReference type="EMBL" id="AORI01000011">
    <property type="protein sequence ID" value="ENY68729.1"/>
    <property type="molecule type" value="Genomic_DNA"/>
</dbReference>
<evidence type="ECO:0000256" key="3">
    <source>
        <dbReference type="ARBA" id="ARBA00022679"/>
    </source>
</evidence>
<sequence length="446" mass="48211">MFQVKFADIGEGLTEGVVAEVLVKVGDLVKEGQPLYFVETDKVNSEIPSPISGKIAVINITIGQEIKVGDIVIEIDDGKDSAIASATAATKQEENKEVKKEEVQMKPIEENASVVGATPVSNEVIQRNTMQSTSKNTQIKATPLARKVAADLKVDLATLLGSGPNGRILVADVKNAANVATKNADTSQKQTSPEPQAQSSTPTPQAQKTIDPAAPLSWETVNMNGIRKATVKAMTKSHTEIASFTGMKNIDITETHKLRAELKDHAASSGIKLTYLAFIIKAAAKSLRDMPNINVRGDFENNKILFMNNINIGIAVDTPNGLMVPVIKGADQLSIFEIANKITDLAKKARDGKLSRNEMTEATFTVSNFGSVGLDYATPIINSPESAILGVGTMTQMPLYVNDEIQKRYIMPFSMTCDHRIIDGADAGRFLIKIQEYLSKPILLFL</sequence>
<dbReference type="GO" id="GO:0031405">
    <property type="term" value="F:lipoic acid binding"/>
    <property type="evidence" value="ECO:0007669"/>
    <property type="project" value="TreeGrafter"/>
</dbReference>
<proteinExistence type="inferred from homology"/>
<dbReference type="InterPro" id="IPR023213">
    <property type="entry name" value="CAT-like_dom_sf"/>
</dbReference>
<comment type="similarity">
    <text evidence="2 6">Belongs to the 2-oxoacid dehydrogenase family.</text>
</comment>
<dbReference type="Gene3D" id="3.30.559.10">
    <property type="entry name" value="Chloramphenicol acetyltransferase-like domain"/>
    <property type="match status" value="1"/>
</dbReference>
<evidence type="ECO:0000256" key="1">
    <source>
        <dbReference type="ARBA" id="ARBA00001938"/>
    </source>
</evidence>
<feature type="region of interest" description="Disordered" evidence="7">
    <location>
        <begin position="181"/>
        <end position="214"/>
    </location>
</feature>
<evidence type="ECO:0000256" key="2">
    <source>
        <dbReference type="ARBA" id="ARBA00007317"/>
    </source>
</evidence>
<evidence type="ECO:0000256" key="6">
    <source>
        <dbReference type="RuleBase" id="RU003423"/>
    </source>
</evidence>
<dbReference type="EC" id="2.3.1.-" evidence="6"/>
<comment type="caution">
    <text evidence="10">The sequence shown here is derived from an EMBL/GenBank/DDBJ whole genome shotgun (WGS) entry which is preliminary data.</text>
</comment>
<feature type="compositionally biased region" description="Polar residues" evidence="7">
    <location>
        <begin position="187"/>
        <end position="208"/>
    </location>
</feature>
<keyword evidence="5 6" id="KW-0012">Acyltransferase</keyword>
<dbReference type="STRING" id="1188233.MAU_5270"/>
<dbReference type="SUPFAM" id="SSF52777">
    <property type="entry name" value="CoA-dependent acyltransferases"/>
    <property type="match status" value="1"/>
</dbReference>
<dbReference type="PROSITE" id="PS51826">
    <property type="entry name" value="PSBD"/>
    <property type="match status" value="1"/>
</dbReference>
<accession>N9TRE6</accession>
<dbReference type="Proteomes" id="UP000013131">
    <property type="component" value="Unassembled WGS sequence"/>
</dbReference>
<dbReference type="PATRIC" id="fig|1188233.3.peg.510"/>
<dbReference type="PANTHER" id="PTHR43178">
    <property type="entry name" value="DIHYDROLIPOAMIDE ACETYLTRANSFERASE COMPONENT OF PYRUVATE DEHYDROGENASE COMPLEX"/>
    <property type="match status" value="1"/>
</dbReference>
<dbReference type="SUPFAM" id="SSF51230">
    <property type="entry name" value="Single hybrid motif"/>
    <property type="match status" value="1"/>
</dbReference>
<organism evidence="10 11">
    <name type="scientific">Metamycoplasma auris 15026</name>
    <dbReference type="NCBI Taxonomy" id="1188233"/>
    <lineage>
        <taxon>Bacteria</taxon>
        <taxon>Bacillati</taxon>
        <taxon>Mycoplasmatota</taxon>
        <taxon>Mycoplasmoidales</taxon>
        <taxon>Metamycoplasmataceae</taxon>
        <taxon>Metamycoplasma</taxon>
    </lineage>
</organism>
<evidence type="ECO:0000256" key="7">
    <source>
        <dbReference type="SAM" id="MobiDB-lite"/>
    </source>
</evidence>
<dbReference type="SUPFAM" id="SSF47005">
    <property type="entry name" value="Peripheral subunit-binding domain of 2-oxo acid dehydrogenase complex"/>
    <property type="match status" value="1"/>
</dbReference>
<dbReference type="GO" id="GO:0016407">
    <property type="term" value="F:acetyltransferase activity"/>
    <property type="evidence" value="ECO:0007669"/>
    <property type="project" value="TreeGrafter"/>
</dbReference>
<dbReference type="InterPro" id="IPR050743">
    <property type="entry name" value="2-oxoacid_DH_E2_comp"/>
</dbReference>
<keyword evidence="3 6" id="KW-0808">Transferase</keyword>
<comment type="cofactor">
    <cofactor evidence="1 6">
        <name>(R)-lipoate</name>
        <dbReference type="ChEBI" id="CHEBI:83088"/>
    </cofactor>
</comment>
<keyword evidence="4 6" id="KW-0450">Lipoyl</keyword>
<dbReference type="InterPro" id="IPR000089">
    <property type="entry name" value="Biotin_lipoyl"/>
</dbReference>
<dbReference type="InterPro" id="IPR036625">
    <property type="entry name" value="E3-bd_dom_sf"/>
</dbReference>
<feature type="domain" description="Peripheral subunit-binding (PSBD)" evidence="9">
    <location>
        <begin position="140"/>
        <end position="177"/>
    </location>
</feature>
<dbReference type="Pfam" id="PF00364">
    <property type="entry name" value="Biotin_lipoyl"/>
    <property type="match status" value="1"/>
</dbReference>
<dbReference type="Pfam" id="PF00198">
    <property type="entry name" value="2-oxoacid_dh"/>
    <property type="match status" value="1"/>
</dbReference>
<dbReference type="PROSITE" id="PS50968">
    <property type="entry name" value="BIOTINYL_LIPOYL"/>
    <property type="match status" value="1"/>
</dbReference>
<evidence type="ECO:0000313" key="11">
    <source>
        <dbReference type="Proteomes" id="UP000013131"/>
    </source>
</evidence>
<dbReference type="Pfam" id="PF02817">
    <property type="entry name" value="E3_binding"/>
    <property type="match status" value="1"/>
</dbReference>
<gene>
    <name evidence="10" type="primary">pdhC</name>
    <name evidence="10" type="ORF">MAU_5270</name>
</gene>
<dbReference type="GO" id="GO:0005737">
    <property type="term" value="C:cytoplasm"/>
    <property type="evidence" value="ECO:0007669"/>
    <property type="project" value="TreeGrafter"/>
</dbReference>
<keyword evidence="11" id="KW-1185">Reference proteome</keyword>
<evidence type="ECO:0000259" key="9">
    <source>
        <dbReference type="PROSITE" id="PS51826"/>
    </source>
</evidence>
<evidence type="ECO:0000256" key="5">
    <source>
        <dbReference type="ARBA" id="ARBA00023315"/>
    </source>
</evidence>
<dbReference type="InterPro" id="IPR003016">
    <property type="entry name" value="2-oxoA_DH_lipoyl-BS"/>
</dbReference>